<evidence type="ECO:0000313" key="3">
    <source>
        <dbReference type="Proteomes" id="UP000400924"/>
    </source>
</evidence>
<reference evidence="2 3" key="1">
    <citation type="submission" date="2019-07" db="EMBL/GenBank/DDBJ databases">
        <title>New species of Amycolatopsis and Streptomyces.</title>
        <authorList>
            <person name="Duangmal K."/>
            <person name="Teo W.F.A."/>
            <person name="Lipun K."/>
        </authorList>
    </citation>
    <scope>NUCLEOTIDE SEQUENCE [LARGE SCALE GENOMIC DNA]</scope>
    <source>
        <strain evidence="2 3">NBRC 106415</strain>
    </source>
</reference>
<feature type="compositionally biased region" description="Basic and acidic residues" evidence="1">
    <location>
        <begin position="58"/>
        <end position="70"/>
    </location>
</feature>
<protein>
    <submittedName>
        <fullName evidence="2">Uncharacterized protein</fullName>
    </submittedName>
</protein>
<proteinExistence type="predicted"/>
<comment type="caution">
    <text evidence="2">The sequence shown here is derived from an EMBL/GenBank/DDBJ whole genome shotgun (WGS) entry which is preliminary data.</text>
</comment>
<evidence type="ECO:0000256" key="1">
    <source>
        <dbReference type="SAM" id="MobiDB-lite"/>
    </source>
</evidence>
<name>A0A5N8XSV1_9ACTN</name>
<dbReference type="RefSeq" id="WP_152775843.1">
    <property type="nucleotide sequence ID" value="NZ_VJZC01000418.1"/>
</dbReference>
<sequence length="100" mass="10725">MISSRSTHTSTHTKKSWSASLRSPWTVACATVAVVLGPSAVTASALERANSAPLHRPAAPDREPHREPPHHAAPYAAAEYAYLPRSPYRGQALNRSQSLG</sequence>
<dbReference type="AlphaFoldDB" id="A0A5N8XSV1"/>
<gene>
    <name evidence="2" type="ORF">FNH08_36630</name>
</gene>
<dbReference type="OrthoDB" id="4238189at2"/>
<dbReference type="EMBL" id="VJZC01000418">
    <property type="protein sequence ID" value="MPY62481.1"/>
    <property type="molecule type" value="Genomic_DNA"/>
</dbReference>
<accession>A0A5N8XSV1</accession>
<feature type="region of interest" description="Disordered" evidence="1">
    <location>
        <begin position="47"/>
        <end position="72"/>
    </location>
</feature>
<evidence type="ECO:0000313" key="2">
    <source>
        <dbReference type="EMBL" id="MPY62481.1"/>
    </source>
</evidence>
<feature type="region of interest" description="Disordered" evidence="1">
    <location>
        <begin position="1"/>
        <end position="20"/>
    </location>
</feature>
<dbReference type="Proteomes" id="UP000400924">
    <property type="component" value="Unassembled WGS sequence"/>
</dbReference>
<keyword evidence="3" id="KW-1185">Reference proteome</keyword>
<organism evidence="2 3">
    <name type="scientific">Streptomyces spongiae</name>
    <dbReference type="NCBI Taxonomy" id="565072"/>
    <lineage>
        <taxon>Bacteria</taxon>
        <taxon>Bacillati</taxon>
        <taxon>Actinomycetota</taxon>
        <taxon>Actinomycetes</taxon>
        <taxon>Kitasatosporales</taxon>
        <taxon>Streptomycetaceae</taxon>
        <taxon>Streptomyces</taxon>
    </lineage>
</organism>